<dbReference type="BioCyc" id="FSP469605-HMP:GTSP-661-MONOMER"/>
<dbReference type="GO" id="GO:0003677">
    <property type="term" value="F:DNA binding"/>
    <property type="evidence" value="ECO:0007669"/>
    <property type="project" value="InterPro"/>
</dbReference>
<feature type="non-terminal residue" evidence="4">
    <location>
        <position position="1"/>
    </location>
</feature>
<evidence type="ECO:0000259" key="3">
    <source>
        <dbReference type="PROSITE" id="PS50994"/>
    </source>
</evidence>
<proteinExistence type="inferred from homology"/>
<dbReference type="Proteomes" id="UP000002975">
    <property type="component" value="Unassembled WGS sequence"/>
</dbReference>
<dbReference type="GO" id="GO:0006313">
    <property type="term" value="P:DNA transposition"/>
    <property type="evidence" value="ECO:0007669"/>
    <property type="project" value="InterPro"/>
</dbReference>
<gene>
    <name evidence="4" type="ORF">FSBG_00656</name>
</gene>
<dbReference type="EMBL" id="GG657971">
    <property type="protein sequence ID" value="EFS21159.1"/>
    <property type="molecule type" value="Genomic_DNA"/>
</dbReference>
<dbReference type="Gene3D" id="3.30.420.10">
    <property type="entry name" value="Ribonuclease H-like superfamily/Ribonuclease H"/>
    <property type="match status" value="1"/>
</dbReference>
<dbReference type="InterPro" id="IPR053392">
    <property type="entry name" value="Transposase_IS30-like"/>
</dbReference>
<evidence type="ECO:0000313" key="4">
    <source>
        <dbReference type="EMBL" id="EFS21159.1"/>
    </source>
</evidence>
<dbReference type="GO" id="GO:0005829">
    <property type="term" value="C:cytosol"/>
    <property type="evidence" value="ECO:0007669"/>
    <property type="project" value="TreeGrafter"/>
</dbReference>
<dbReference type="PANTHER" id="PTHR10948:SF23">
    <property type="entry name" value="TRANSPOSASE INSI FOR INSERTION SEQUENCE ELEMENT IS30A-RELATED"/>
    <property type="match status" value="1"/>
</dbReference>
<dbReference type="InterPro" id="IPR036397">
    <property type="entry name" value="RNaseH_sf"/>
</dbReference>
<comment type="similarity">
    <text evidence="2">Belongs to the transposase IS30 family.</text>
</comment>
<sequence>KLQDKFSHIIQEHLKQTWSPEQIVGREFPKQLSVKTIYNWFHKGLLPIDKSILRRKGKLLKSKETRGKFTIGRSIQERPKEVKQRSSFGHWELDTIVSSWGKSKGCFATFVERKTRFYIAFPIPDRSKQSMLHAIEQVISSFPKKSFQSFTSNRGKEFACFQEVEQLGISFYFADSYCVWQRGSNENSNGLLREFFPKKTNLAKVQTEELLQVLLAMNHRPRKCLGFKTPFEALFHEIYKIT</sequence>
<keyword evidence="5" id="KW-1185">Reference proteome</keyword>
<dbReference type="AlphaFoldDB" id="E5BDN3"/>
<protein>
    <submittedName>
        <fullName evidence="4">Integrase core domain protein</fullName>
    </submittedName>
</protein>
<dbReference type="PANTHER" id="PTHR10948">
    <property type="entry name" value="TRANSPOSASE"/>
    <property type="match status" value="1"/>
</dbReference>
<dbReference type="SUPFAM" id="SSF53098">
    <property type="entry name" value="Ribonuclease H-like"/>
    <property type="match status" value="1"/>
</dbReference>
<evidence type="ECO:0000256" key="1">
    <source>
        <dbReference type="ARBA" id="ARBA00002190"/>
    </source>
</evidence>
<dbReference type="GO" id="GO:0015074">
    <property type="term" value="P:DNA integration"/>
    <property type="evidence" value="ECO:0007669"/>
    <property type="project" value="InterPro"/>
</dbReference>
<dbReference type="NCBIfam" id="NF033563">
    <property type="entry name" value="transpos_IS30"/>
    <property type="match status" value="1"/>
</dbReference>
<dbReference type="Pfam" id="PF00665">
    <property type="entry name" value="rve"/>
    <property type="match status" value="1"/>
</dbReference>
<dbReference type="InterPro" id="IPR051917">
    <property type="entry name" value="Transposase-Integrase"/>
</dbReference>
<evidence type="ECO:0000256" key="2">
    <source>
        <dbReference type="ARBA" id="ARBA00006363"/>
    </source>
</evidence>
<evidence type="ECO:0000313" key="5">
    <source>
        <dbReference type="Proteomes" id="UP000002975"/>
    </source>
</evidence>
<dbReference type="HOGENOM" id="CLU_035706_0_2_0"/>
<name>E5BDN3_9FUSO</name>
<feature type="domain" description="Integrase catalytic" evidence="3">
    <location>
        <begin position="75"/>
        <end position="238"/>
    </location>
</feature>
<dbReference type="InterPro" id="IPR001598">
    <property type="entry name" value="Transposase_IS30_CS"/>
</dbReference>
<comment type="function">
    <text evidence="1">Required for the transposition of the insertion element.</text>
</comment>
<dbReference type="InterPro" id="IPR001584">
    <property type="entry name" value="Integrase_cat-core"/>
</dbReference>
<reference evidence="4 5" key="1">
    <citation type="submission" date="2009-02" db="EMBL/GenBank/DDBJ databases">
        <title>The Genome Sequence of Fusobacterium sp. 3_1_5R.</title>
        <authorList>
            <consortium name="The Broad Institute Genome Sequencing Platform"/>
            <person name="Ward D."/>
            <person name="Young S.K."/>
            <person name="Kodira C.D."/>
            <person name="Zeng Q."/>
            <person name="Koehrsen M."/>
            <person name="Alvarado L."/>
            <person name="Berlin A."/>
            <person name="Borenstein D."/>
            <person name="Chen Z."/>
            <person name="Engels R."/>
            <person name="Freedman E."/>
            <person name="Gellesch M."/>
            <person name="Goldberg J."/>
            <person name="Griggs A."/>
            <person name="Gujja S."/>
            <person name="Heiman D."/>
            <person name="Hepburn T."/>
            <person name="Howarth C."/>
            <person name="Jen D."/>
            <person name="Larson L."/>
            <person name="Lewis B."/>
            <person name="Mehta T."/>
            <person name="Park D."/>
            <person name="Pearson M."/>
            <person name="Roberts A."/>
            <person name="Saif S."/>
            <person name="Shea T."/>
            <person name="Shenoy N."/>
            <person name="Sisk P."/>
            <person name="Stolte C."/>
            <person name="Sykes S."/>
            <person name="Walk T."/>
            <person name="White J."/>
            <person name="Yandava C."/>
            <person name="Allen-Vercoe E."/>
            <person name="Strauss J."/>
            <person name="Ambrose C."/>
            <person name="Lander E."/>
            <person name="Nusbaum C."/>
            <person name="Galagan J."/>
            <person name="Birren B."/>
        </authorList>
    </citation>
    <scope>NUCLEOTIDE SEQUENCE [LARGE SCALE GENOMIC DNA]</scope>
    <source>
        <strain evidence="4 5">3_1_5R</strain>
    </source>
</reference>
<dbReference type="GO" id="GO:0004803">
    <property type="term" value="F:transposase activity"/>
    <property type="evidence" value="ECO:0007669"/>
    <property type="project" value="InterPro"/>
</dbReference>
<dbReference type="PROSITE" id="PS50994">
    <property type="entry name" value="INTEGRASE"/>
    <property type="match status" value="1"/>
</dbReference>
<dbReference type="InterPro" id="IPR012337">
    <property type="entry name" value="RNaseH-like_sf"/>
</dbReference>
<dbReference type="PROSITE" id="PS01043">
    <property type="entry name" value="TRANSPOSASE_IS30"/>
    <property type="match status" value="1"/>
</dbReference>
<accession>E5BDN3</accession>
<organism evidence="4 5">
    <name type="scientific">Fusobacterium gonidiaformans 3-1-5R</name>
    <dbReference type="NCBI Taxonomy" id="469605"/>
    <lineage>
        <taxon>Bacteria</taxon>
        <taxon>Fusobacteriati</taxon>
        <taxon>Fusobacteriota</taxon>
        <taxon>Fusobacteriia</taxon>
        <taxon>Fusobacteriales</taxon>
        <taxon>Fusobacteriaceae</taxon>
        <taxon>Fusobacterium</taxon>
    </lineage>
</organism>